<evidence type="ECO:0000313" key="3">
    <source>
        <dbReference type="EMBL" id="WTQ82616.1"/>
    </source>
</evidence>
<dbReference type="Gene3D" id="3.40.1350.10">
    <property type="match status" value="1"/>
</dbReference>
<dbReference type="Gene3D" id="1.10.10.10">
    <property type="entry name" value="Winged helix-like DNA-binding domain superfamily/Winged helix DNA-binding domain"/>
    <property type="match status" value="1"/>
</dbReference>
<dbReference type="InterPro" id="IPR011856">
    <property type="entry name" value="tRNA_endonuc-like_dom_sf"/>
</dbReference>
<reference evidence="3 4" key="1">
    <citation type="submission" date="2022-10" db="EMBL/GenBank/DDBJ databases">
        <title>The complete genomes of actinobacterial strains from the NBC collection.</title>
        <authorList>
            <person name="Joergensen T.S."/>
            <person name="Alvarez Arevalo M."/>
            <person name="Sterndorff E.B."/>
            <person name="Faurdal D."/>
            <person name="Vuksanovic O."/>
            <person name="Mourched A.-S."/>
            <person name="Charusanti P."/>
            <person name="Shaw S."/>
            <person name="Blin K."/>
            <person name="Weber T."/>
        </authorList>
    </citation>
    <scope>NUCLEOTIDE SEQUENCE [LARGE SCALE GENOMIC DNA]</scope>
    <source>
        <strain evidence="3 4">NBC_00156</strain>
    </source>
</reference>
<feature type="domain" description="Methylated-DNA-[protein]-cysteine S-methyltransferase DNA binding" evidence="2">
    <location>
        <begin position="369"/>
        <end position="442"/>
    </location>
</feature>
<protein>
    <submittedName>
        <fullName evidence="3">MGMT family protein</fullName>
    </submittedName>
</protein>
<keyword evidence="4" id="KW-1185">Reference proteome</keyword>
<sequence length="466" mass="50759">MDHLFTVSGANAMPVSPTGLAAEGLLERRHLQEWVIGNPQILGESVLVITAEFDRWADTDGIPARDRLDVLGLDATGRLVVVELKRGTADRDVHLQAITYAALVSRFDLGTLAQAHRDFLAGRGQDVGLEACRQRLLDHVDGEWSPELLQRPRQVIIAAGFPKQVTHTVVWLSEMNLDIDLVQVGLWKVEGHLVAGFTKVYPTPEVEEFTLAPARDEAKAAAKKLEERSRARNAVHILVDAGLLPDGTRLRLTPRHGTTESIREAIVDWVGEDPSRATATWINNTAKPLIWDGDGTSYSASGLAEHVFTAVTGRKADGIQGTTWWDVDTGHVPDSVDPDEWATLAGTDLASLARRLRGAGKDWMSLHTLLGAVPPGRWTTYGDVATVIGSHAQPVGTHLATCDRCPSPWRVLNAAGRVSSNFRWADPTRTDTPADILAAEGVRFDGDTAAREARLSLDELQRLLDG</sequence>
<dbReference type="InterPro" id="IPR014048">
    <property type="entry name" value="MethylDNA_cys_MeTrfase_DNA-bd"/>
</dbReference>
<keyword evidence="1" id="KW-0227">DNA damage</keyword>
<dbReference type="EMBL" id="CP108164">
    <property type="protein sequence ID" value="WTQ82616.1"/>
    <property type="molecule type" value="Genomic_DNA"/>
</dbReference>
<organism evidence="3 4">
    <name type="scientific">Streptomyces achromogenes</name>
    <dbReference type="NCBI Taxonomy" id="67255"/>
    <lineage>
        <taxon>Bacteria</taxon>
        <taxon>Bacillati</taxon>
        <taxon>Actinomycetota</taxon>
        <taxon>Actinomycetes</taxon>
        <taxon>Kitasatosporales</taxon>
        <taxon>Streptomycetaceae</taxon>
        <taxon>Streptomyces</taxon>
    </lineage>
</organism>
<evidence type="ECO:0000256" key="1">
    <source>
        <dbReference type="ARBA" id="ARBA00022763"/>
    </source>
</evidence>
<evidence type="ECO:0000259" key="2">
    <source>
        <dbReference type="Pfam" id="PF01035"/>
    </source>
</evidence>
<gene>
    <name evidence="3" type="ORF">OG350_20945</name>
</gene>
<dbReference type="Pfam" id="PF01035">
    <property type="entry name" value="DNA_binding_1"/>
    <property type="match status" value="1"/>
</dbReference>
<dbReference type="GeneID" id="97282944"/>
<name>A0ABZ1KVT1_STRAH</name>
<dbReference type="Proteomes" id="UP001622557">
    <property type="component" value="Chromosome"/>
</dbReference>
<dbReference type="InterPro" id="IPR036388">
    <property type="entry name" value="WH-like_DNA-bd_sf"/>
</dbReference>
<dbReference type="InterPro" id="IPR036217">
    <property type="entry name" value="MethylDNA_cys_MeTrfase_DNAb"/>
</dbReference>
<accession>A0ABZ1KVT1</accession>
<dbReference type="RefSeq" id="WP_405448802.1">
    <property type="nucleotide sequence ID" value="NZ_CP108164.1"/>
</dbReference>
<proteinExistence type="predicted"/>
<evidence type="ECO:0000313" key="4">
    <source>
        <dbReference type="Proteomes" id="UP001622557"/>
    </source>
</evidence>
<dbReference type="SUPFAM" id="SSF46767">
    <property type="entry name" value="Methylated DNA-protein cysteine methyltransferase, C-terminal domain"/>
    <property type="match status" value="1"/>
</dbReference>